<accession>A0AAY4CUC1</accession>
<organism evidence="5 6">
    <name type="scientific">Denticeps clupeoides</name>
    <name type="common">denticle herring</name>
    <dbReference type="NCBI Taxonomy" id="299321"/>
    <lineage>
        <taxon>Eukaryota</taxon>
        <taxon>Metazoa</taxon>
        <taxon>Chordata</taxon>
        <taxon>Craniata</taxon>
        <taxon>Vertebrata</taxon>
        <taxon>Euteleostomi</taxon>
        <taxon>Actinopterygii</taxon>
        <taxon>Neopterygii</taxon>
        <taxon>Teleostei</taxon>
        <taxon>Clupei</taxon>
        <taxon>Clupeiformes</taxon>
        <taxon>Denticipitoidei</taxon>
        <taxon>Denticipitidae</taxon>
        <taxon>Denticeps</taxon>
    </lineage>
</organism>
<dbReference type="Ensembl" id="ENSDCDT00010046320.1">
    <property type="protein sequence ID" value="ENSDCDP00010036847.1"/>
    <property type="gene ID" value="ENSDCDG00010024068.1"/>
</dbReference>
<dbReference type="Pfam" id="PF00594">
    <property type="entry name" value="Gla"/>
    <property type="match status" value="1"/>
</dbReference>
<dbReference type="RefSeq" id="XP_028856906.1">
    <property type="nucleotide sequence ID" value="XM_029001073.1"/>
</dbReference>
<evidence type="ECO:0000313" key="6">
    <source>
        <dbReference type="Proteomes" id="UP000694580"/>
    </source>
</evidence>
<evidence type="ECO:0000256" key="3">
    <source>
        <dbReference type="SAM" id="Phobius"/>
    </source>
</evidence>
<reference evidence="5 6" key="1">
    <citation type="submission" date="2020-06" db="EMBL/GenBank/DDBJ databases">
        <authorList>
            <consortium name="Wellcome Sanger Institute Data Sharing"/>
        </authorList>
    </citation>
    <scope>NUCLEOTIDE SEQUENCE [LARGE SCALE GENOMIC DNA]</scope>
</reference>
<dbReference type="GeneID" id="114802302"/>
<dbReference type="PANTHER" id="PTHR24278:SF37">
    <property type="entry name" value="TRANSMEMBRANE GAMMA-CARBOXYGLUTAMIC ACID PROTEIN 1"/>
    <property type="match status" value="1"/>
</dbReference>
<dbReference type="InterPro" id="IPR017857">
    <property type="entry name" value="Coagulation_fac-like_Gla_dom"/>
</dbReference>
<reference evidence="5" key="2">
    <citation type="submission" date="2025-08" db="UniProtKB">
        <authorList>
            <consortium name="Ensembl"/>
        </authorList>
    </citation>
    <scope>IDENTIFICATION</scope>
</reference>
<dbReference type="GO" id="GO:0005509">
    <property type="term" value="F:calcium ion binding"/>
    <property type="evidence" value="ECO:0007669"/>
    <property type="project" value="InterPro"/>
</dbReference>
<keyword evidence="3" id="KW-1133">Transmembrane helix</keyword>
<protein>
    <recommendedName>
        <fullName evidence="4">Gla domain-containing protein</fullName>
    </recommendedName>
</protein>
<feature type="transmembrane region" description="Helical" evidence="3">
    <location>
        <begin position="84"/>
        <end position="105"/>
    </location>
</feature>
<name>A0AAY4CUC1_9TELE</name>
<gene>
    <name evidence="5" type="primary">PRRG1</name>
</gene>
<dbReference type="AlphaFoldDB" id="A0AAY4CUC1"/>
<evidence type="ECO:0000256" key="1">
    <source>
        <dbReference type="ARBA" id="ARBA00023157"/>
    </source>
</evidence>
<dbReference type="PRINTS" id="PR00001">
    <property type="entry name" value="GLABLOOD"/>
</dbReference>
<keyword evidence="6" id="KW-1185">Reference proteome</keyword>
<evidence type="ECO:0000256" key="2">
    <source>
        <dbReference type="SAM" id="MobiDB-lite"/>
    </source>
</evidence>
<dbReference type="Gene3D" id="4.10.740.10">
    <property type="entry name" value="Coagulation Factor IX"/>
    <property type="match status" value="1"/>
</dbReference>
<dbReference type="PANTHER" id="PTHR24278">
    <property type="entry name" value="COAGULATION FACTOR"/>
    <property type="match status" value="1"/>
</dbReference>
<dbReference type="PROSITE" id="PS00011">
    <property type="entry name" value="GLA_1"/>
    <property type="match status" value="1"/>
</dbReference>
<dbReference type="GO" id="GO:0005615">
    <property type="term" value="C:extracellular space"/>
    <property type="evidence" value="ECO:0007669"/>
    <property type="project" value="TreeGrafter"/>
</dbReference>
<dbReference type="PROSITE" id="PS50998">
    <property type="entry name" value="GLA_2"/>
    <property type="match status" value="1"/>
</dbReference>
<dbReference type="GeneTree" id="ENSGT00940000158538"/>
<dbReference type="SUPFAM" id="SSF57630">
    <property type="entry name" value="GLA-domain"/>
    <property type="match status" value="1"/>
</dbReference>
<dbReference type="InterPro" id="IPR035972">
    <property type="entry name" value="GLA-like_dom_SF"/>
</dbReference>
<dbReference type="Proteomes" id="UP000694580">
    <property type="component" value="Chromosome 13"/>
</dbReference>
<dbReference type="InterPro" id="IPR000294">
    <property type="entry name" value="GLA_domain"/>
</dbReference>
<feature type="region of interest" description="Disordered" evidence="2">
    <location>
        <begin position="141"/>
        <end position="204"/>
    </location>
</feature>
<dbReference type="SMART" id="SM00069">
    <property type="entry name" value="GLA"/>
    <property type="match status" value="1"/>
</dbReference>
<keyword evidence="3" id="KW-0812">Transmembrane</keyword>
<sequence>MGTVFLPANAAHSVLHRSRRANFLLEELKQGSIERECREELCNYEEAREAFENDEKTTRFWDEYVRETNPNNGPDSIMGGIQSLYLIIPLLLILLLIVTVTVTVWRCHTRKRSRRGPGAGRSHRDPTLSIVSMDQWGRDFHSDMSPHSELSAQSSPAYPGGDVTPGRSSAGDPPPSYEEAVGHENVHVEAEPPPQYNDIIGQKK</sequence>
<dbReference type="InterPro" id="IPR050442">
    <property type="entry name" value="Peptidase_S1_coag_factors"/>
</dbReference>
<reference evidence="5" key="3">
    <citation type="submission" date="2025-09" db="UniProtKB">
        <authorList>
            <consortium name="Ensembl"/>
        </authorList>
    </citation>
    <scope>IDENTIFICATION</scope>
</reference>
<dbReference type="FunFam" id="4.10.740.10:FF:000001">
    <property type="entry name" value="vitamin K-dependent protein S"/>
    <property type="match status" value="1"/>
</dbReference>
<proteinExistence type="predicted"/>
<keyword evidence="1" id="KW-1015">Disulfide bond</keyword>
<feature type="compositionally biased region" description="Basic and acidic residues" evidence="2">
    <location>
        <begin position="180"/>
        <end position="190"/>
    </location>
</feature>
<evidence type="ECO:0000259" key="4">
    <source>
        <dbReference type="PROSITE" id="PS50998"/>
    </source>
</evidence>
<keyword evidence="3" id="KW-0472">Membrane</keyword>
<feature type="domain" description="Gla" evidence="4">
    <location>
        <begin position="20"/>
        <end position="66"/>
    </location>
</feature>
<evidence type="ECO:0000313" key="5">
    <source>
        <dbReference type="Ensembl" id="ENSDCDP00010036847.1"/>
    </source>
</evidence>